<evidence type="ECO:0000256" key="1">
    <source>
        <dbReference type="SAM" id="MobiDB-lite"/>
    </source>
</evidence>
<feature type="compositionally biased region" description="Polar residues" evidence="1">
    <location>
        <begin position="109"/>
        <end position="119"/>
    </location>
</feature>
<dbReference type="OrthoDB" id="5364312at2759"/>
<dbReference type="Proteomes" id="UP000182235">
    <property type="component" value="Unassembled WGS sequence"/>
</dbReference>
<reference evidence="2 3" key="1">
    <citation type="submission" date="2015-07" db="EMBL/GenBank/DDBJ databases">
        <title>Emmonsia species relationships and genome sequence.</title>
        <authorList>
            <consortium name="The Broad Institute Genomics Platform"/>
            <person name="Cuomo C.A."/>
            <person name="Munoz J.F."/>
            <person name="Imamovic A."/>
            <person name="Priest M.E."/>
            <person name="Young S."/>
            <person name="Clay O.K."/>
            <person name="McEwen J.G."/>
        </authorList>
    </citation>
    <scope>NUCLEOTIDE SEQUENCE [LARGE SCALE GENOMIC DNA]</scope>
    <source>
        <strain evidence="2 3">UAMH 9510</strain>
    </source>
</reference>
<feature type="compositionally biased region" description="Basic and acidic residues" evidence="1">
    <location>
        <begin position="64"/>
        <end position="90"/>
    </location>
</feature>
<feature type="compositionally biased region" description="Low complexity" evidence="1">
    <location>
        <begin position="37"/>
        <end position="47"/>
    </location>
</feature>
<sequence length="403" mass="43253">MAAVNPPTDRTSDSNAPDPAPVTELLVTASLSKSKLQTQQQQQQQQQPIPNAISAEVSKVGAVNDKENKEWRLKPKKKNPEPNTVEKSELQQRPSYIPNPITTMRPGSPLNSLNSTRPSGSPHRARNPYMSPSSPNRGFRSASPRLHSPASSQIFERNVQEDFAPAQASPSIPSHIMTENHIPPILGASSAALTDERLDPDSVEIITHNFHQPASLSVTGGQPEHSIMPSWHEDLNPPLPPDVEDSALNFGGLDPSDIRRLSFVSFADVVHGEHAESDHASNRDSMYMAGLSTNTALFAAQNRSPSPMRSPVSSHGFGTSPPTSVSPSTKGLDTSPNRGGRVAGSPRLCAHSPPPGTFGGELNVETMRQALRRTGSGDFGGGFRSQPLSAVGNDDGTYDRPFK</sequence>
<gene>
    <name evidence="2" type="ORF">AJ78_06657</name>
</gene>
<dbReference type="AlphaFoldDB" id="A0A1J9P8K0"/>
<comment type="caution">
    <text evidence="2">The sequence shown here is derived from an EMBL/GenBank/DDBJ whole genome shotgun (WGS) entry which is preliminary data.</text>
</comment>
<dbReference type="EMBL" id="LGRN01000364">
    <property type="protein sequence ID" value="OJD12800.1"/>
    <property type="molecule type" value="Genomic_DNA"/>
</dbReference>
<evidence type="ECO:0000313" key="2">
    <source>
        <dbReference type="EMBL" id="OJD12800.1"/>
    </source>
</evidence>
<dbReference type="PANTHER" id="PTHR42111:SF1">
    <property type="entry name" value="YALI0D23727P"/>
    <property type="match status" value="1"/>
</dbReference>
<name>A0A1J9P8K0_9EURO</name>
<protein>
    <submittedName>
        <fullName evidence="2">Uncharacterized protein</fullName>
    </submittedName>
</protein>
<evidence type="ECO:0000313" key="3">
    <source>
        <dbReference type="Proteomes" id="UP000182235"/>
    </source>
</evidence>
<feature type="region of interest" description="Disordered" evidence="1">
    <location>
        <begin position="373"/>
        <end position="403"/>
    </location>
</feature>
<organism evidence="2 3">
    <name type="scientific">Emergomyces pasteurianus Ep9510</name>
    <dbReference type="NCBI Taxonomy" id="1447872"/>
    <lineage>
        <taxon>Eukaryota</taxon>
        <taxon>Fungi</taxon>
        <taxon>Dikarya</taxon>
        <taxon>Ascomycota</taxon>
        <taxon>Pezizomycotina</taxon>
        <taxon>Eurotiomycetes</taxon>
        <taxon>Eurotiomycetidae</taxon>
        <taxon>Onygenales</taxon>
        <taxon>Ajellomycetaceae</taxon>
        <taxon>Emergomyces</taxon>
    </lineage>
</organism>
<feature type="region of interest" description="Disordered" evidence="1">
    <location>
        <begin position="302"/>
        <end position="361"/>
    </location>
</feature>
<feature type="region of interest" description="Disordered" evidence="1">
    <location>
        <begin position="1"/>
        <end position="149"/>
    </location>
</feature>
<keyword evidence="3" id="KW-1185">Reference proteome</keyword>
<dbReference type="PANTHER" id="PTHR42111">
    <property type="entry name" value="YALI0D23727P"/>
    <property type="match status" value="1"/>
</dbReference>
<proteinExistence type="predicted"/>
<feature type="compositionally biased region" description="Low complexity" evidence="1">
    <location>
        <begin position="303"/>
        <end position="329"/>
    </location>
</feature>
<dbReference type="VEuPathDB" id="FungiDB:AJ78_06657"/>
<accession>A0A1J9P8K0</accession>